<dbReference type="FunFam" id="1.25.40.10:FF:000277">
    <property type="entry name" value="Pentatricopeptide repeat-containing protein, mitochondrial"/>
    <property type="match status" value="1"/>
</dbReference>
<dbReference type="FunFam" id="1.25.40.10:FF:000344">
    <property type="entry name" value="Pentatricopeptide repeat-containing protein"/>
    <property type="match status" value="1"/>
</dbReference>
<dbReference type="NCBIfam" id="TIGR00756">
    <property type="entry name" value="PPR"/>
    <property type="match status" value="4"/>
</dbReference>
<sequence length="675" mass="74816">MDLYSVKKVHAALIVSDALFSRPVASKLAKLYARFHDLGSVLGIIKTLREEANTMMWNLIIKTQVELGLFHAAFLLYKQMRAASVPHDAFTLPTINQALSAIRSDVVFAKMIHCQAIQTGLDMDLYFCNTMIDVYVKCGCVTSARNLFDVMPHRDLVSWTSLISGYVSERQVRVASHLFKKMRTELEPNSVTLLVMLRACCASRTPKDGSQVHGYAIKSGLLMDTSLQNAVLSMYANTGNTECVETIFSEIHITDVVSWNIFISFHGMQGDIMEVIRIFKEMLGGEEFSWTIQTLTLVLSAIAKSCSLSVGESVHCLVIKTGLSDDILLTSLLDFYAKCGQLESSVELFGEIQCKSNIAWSAMMSGFIQNGHFMETIALFQQLRATDPDPDPVIWRNLIDAYANLGALTLGKGVHGFLIKNLVNGIEEDIAQLENSILNMYVKSGSISSARAYFDRLSSKDVVAWTTMIEGFGSHGFGHDALSYFALMIEQRVRPNSVTFLSLLSACSHSGLVSEGCKIYCSMTWDFGIEPALDHQTCFVDLLGRHGLLKEALSIILKMIILPDSRIWGALLAASKVYGNKKVGEYAAQKLLELEPDNAGYYTLLSNVKASAGRWDEVEELRRVMSEKNLKKKPGWSCIEVEGVMQGFTSGNISHPKAEHIYETLDSLAIAIPYV</sequence>
<feature type="repeat" description="PPR" evidence="3">
    <location>
        <begin position="124"/>
        <end position="158"/>
    </location>
</feature>
<dbReference type="Pfam" id="PF20431">
    <property type="entry name" value="E_motif"/>
    <property type="match status" value="1"/>
</dbReference>
<evidence type="ECO:0000313" key="4">
    <source>
        <dbReference type="EMBL" id="KAK4272558.1"/>
    </source>
</evidence>
<protein>
    <recommendedName>
        <fullName evidence="6">Pentatricopeptide repeat-containing protein</fullName>
    </recommendedName>
</protein>
<accession>A0AAE1MSR2</accession>
<dbReference type="InterPro" id="IPR011990">
    <property type="entry name" value="TPR-like_helical_dom_sf"/>
</dbReference>
<evidence type="ECO:0000256" key="1">
    <source>
        <dbReference type="ARBA" id="ARBA00022737"/>
    </source>
</evidence>
<proteinExistence type="inferred from homology"/>
<dbReference type="Pfam" id="PF13041">
    <property type="entry name" value="PPR_2"/>
    <property type="match status" value="2"/>
</dbReference>
<dbReference type="GO" id="GO:0003723">
    <property type="term" value="F:RNA binding"/>
    <property type="evidence" value="ECO:0007669"/>
    <property type="project" value="InterPro"/>
</dbReference>
<reference evidence="4" key="1">
    <citation type="submission" date="2023-10" db="EMBL/GenBank/DDBJ databases">
        <title>Chromosome-level genome of the transformable northern wattle, Acacia crassicarpa.</title>
        <authorList>
            <person name="Massaro I."/>
            <person name="Sinha N.R."/>
            <person name="Poethig S."/>
            <person name="Leichty A.R."/>
        </authorList>
    </citation>
    <scope>NUCLEOTIDE SEQUENCE</scope>
    <source>
        <strain evidence="4">Acra3RX</strain>
        <tissue evidence="4">Leaf</tissue>
    </source>
</reference>
<dbReference type="PROSITE" id="PS51375">
    <property type="entry name" value="PPR"/>
    <property type="match status" value="4"/>
</dbReference>
<evidence type="ECO:0000256" key="3">
    <source>
        <dbReference type="PROSITE-ProRule" id="PRU00708"/>
    </source>
</evidence>
<dbReference type="Gene3D" id="1.25.40.10">
    <property type="entry name" value="Tetratricopeptide repeat domain"/>
    <property type="match status" value="4"/>
</dbReference>
<dbReference type="Proteomes" id="UP001293593">
    <property type="component" value="Unassembled WGS sequence"/>
</dbReference>
<feature type="repeat" description="PPR" evidence="3">
    <location>
        <begin position="496"/>
        <end position="531"/>
    </location>
</feature>
<dbReference type="InterPro" id="IPR002885">
    <property type="entry name" value="PPR_rpt"/>
</dbReference>
<evidence type="ECO:0008006" key="6">
    <source>
        <dbReference type="Google" id="ProtNLM"/>
    </source>
</evidence>
<keyword evidence="1" id="KW-0677">Repeat</keyword>
<comment type="caution">
    <text evidence="4">The sequence shown here is derived from an EMBL/GenBank/DDBJ whole genome shotgun (WGS) entry which is preliminary data.</text>
</comment>
<feature type="repeat" description="PPR" evidence="3">
    <location>
        <begin position="356"/>
        <end position="390"/>
    </location>
</feature>
<dbReference type="GO" id="GO:0005737">
    <property type="term" value="C:cytoplasm"/>
    <property type="evidence" value="ECO:0007669"/>
    <property type="project" value="UniProtKB-ARBA"/>
</dbReference>
<dbReference type="SUPFAM" id="SSF48452">
    <property type="entry name" value="TPR-like"/>
    <property type="match status" value="1"/>
</dbReference>
<gene>
    <name evidence="4" type="ORF">QN277_021097</name>
</gene>
<evidence type="ECO:0000256" key="2">
    <source>
        <dbReference type="ARBA" id="ARBA00061659"/>
    </source>
</evidence>
<dbReference type="EMBL" id="JAWXYG010000005">
    <property type="protein sequence ID" value="KAK4272558.1"/>
    <property type="molecule type" value="Genomic_DNA"/>
</dbReference>
<dbReference type="Pfam" id="PF01535">
    <property type="entry name" value="PPR"/>
    <property type="match status" value="5"/>
</dbReference>
<dbReference type="InterPro" id="IPR046848">
    <property type="entry name" value="E_motif"/>
</dbReference>
<dbReference type="PANTHER" id="PTHR47926:SF347">
    <property type="entry name" value="PENTATRICOPEPTIDE REPEAT-CONTAINING PROTEIN"/>
    <property type="match status" value="1"/>
</dbReference>
<dbReference type="GO" id="GO:0016556">
    <property type="term" value="P:mRNA modification"/>
    <property type="evidence" value="ECO:0007669"/>
    <property type="project" value="UniProtKB-ARBA"/>
</dbReference>
<organism evidence="4 5">
    <name type="scientific">Acacia crassicarpa</name>
    <name type="common">northern wattle</name>
    <dbReference type="NCBI Taxonomy" id="499986"/>
    <lineage>
        <taxon>Eukaryota</taxon>
        <taxon>Viridiplantae</taxon>
        <taxon>Streptophyta</taxon>
        <taxon>Embryophyta</taxon>
        <taxon>Tracheophyta</taxon>
        <taxon>Spermatophyta</taxon>
        <taxon>Magnoliopsida</taxon>
        <taxon>eudicotyledons</taxon>
        <taxon>Gunneridae</taxon>
        <taxon>Pentapetalae</taxon>
        <taxon>rosids</taxon>
        <taxon>fabids</taxon>
        <taxon>Fabales</taxon>
        <taxon>Fabaceae</taxon>
        <taxon>Caesalpinioideae</taxon>
        <taxon>mimosoid clade</taxon>
        <taxon>Acacieae</taxon>
        <taxon>Acacia</taxon>
    </lineage>
</organism>
<dbReference type="AlphaFoldDB" id="A0AAE1MSR2"/>
<dbReference type="PANTHER" id="PTHR47926">
    <property type="entry name" value="PENTATRICOPEPTIDE REPEAT-CONTAINING PROTEIN"/>
    <property type="match status" value="1"/>
</dbReference>
<keyword evidence="5" id="KW-1185">Reference proteome</keyword>
<comment type="similarity">
    <text evidence="2">Belongs to the PPR family. PCMP-E subfamily.</text>
</comment>
<feature type="repeat" description="PPR" evidence="3">
    <location>
        <begin position="461"/>
        <end position="495"/>
    </location>
</feature>
<dbReference type="InterPro" id="IPR046960">
    <property type="entry name" value="PPR_At4g14850-like_plant"/>
</dbReference>
<evidence type="ECO:0000313" key="5">
    <source>
        <dbReference type="Proteomes" id="UP001293593"/>
    </source>
</evidence>
<name>A0AAE1MSR2_9FABA</name>